<dbReference type="OrthoDB" id="6147983at2759"/>
<dbReference type="InterPro" id="IPR006578">
    <property type="entry name" value="MADF-dom"/>
</dbReference>
<dbReference type="PANTHER" id="PTHR12243:SF67">
    <property type="entry name" value="COREPRESSOR OF PANGOLIN, ISOFORM A-RELATED"/>
    <property type="match status" value="1"/>
</dbReference>
<proteinExistence type="predicted"/>
<reference evidence="3" key="1">
    <citation type="submission" date="2021-01" db="UniProtKB">
        <authorList>
            <consortium name="EnsemblMetazoa"/>
        </authorList>
    </citation>
    <scope>IDENTIFICATION</scope>
</reference>
<dbReference type="SMART" id="SM00595">
    <property type="entry name" value="MADF"/>
    <property type="match status" value="1"/>
</dbReference>
<dbReference type="PROSITE" id="PS51029">
    <property type="entry name" value="MADF"/>
    <property type="match status" value="1"/>
</dbReference>
<evidence type="ECO:0000313" key="3">
    <source>
        <dbReference type="EnsemblMetazoa" id="CLYHEMP004503.1"/>
    </source>
</evidence>
<dbReference type="GO" id="GO:0005634">
    <property type="term" value="C:nucleus"/>
    <property type="evidence" value="ECO:0007669"/>
    <property type="project" value="TreeGrafter"/>
</dbReference>
<feature type="region of interest" description="Disordered" evidence="1">
    <location>
        <begin position="133"/>
        <end position="168"/>
    </location>
</feature>
<dbReference type="GeneID" id="136805901"/>
<feature type="domain" description="MADF" evidence="2">
    <location>
        <begin position="9"/>
        <end position="103"/>
    </location>
</feature>
<protein>
    <recommendedName>
        <fullName evidence="2">MADF domain-containing protein</fullName>
    </recommendedName>
</protein>
<dbReference type="RefSeq" id="XP_066918577.1">
    <property type="nucleotide sequence ID" value="XM_067062476.1"/>
</dbReference>
<feature type="compositionally biased region" description="Polar residues" evidence="1">
    <location>
        <begin position="138"/>
        <end position="147"/>
    </location>
</feature>
<dbReference type="Proteomes" id="UP000594262">
    <property type="component" value="Unplaced"/>
</dbReference>
<evidence type="ECO:0000259" key="2">
    <source>
        <dbReference type="PROSITE" id="PS51029"/>
    </source>
</evidence>
<dbReference type="EnsemblMetazoa" id="CLYHEMT004503.1">
    <property type="protein sequence ID" value="CLYHEMP004503.1"/>
    <property type="gene ID" value="CLYHEMG004503"/>
</dbReference>
<evidence type="ECO:0000313" key="4">
    <source>
        <dbReference type="Proteomes" id="UP000594262"/>
    </source>
</evidence>
<name>A0A7M5U0M3_9CNID</name>
<feature type="region of interest" description="Disordered" evidence="1">
    <location>
        <begin position="181"/>
        <end position="254"/>
    </location>
</feature>
<sequence length="388" mass="44321">MRSKRYDNELSEAVRQHPCLYDRSSPYFNHREYVAKCWEVVATTSHLPDAETARKAFENLRKRYNKVKGQYHVKHPLDAKERSELAKELAGYSFLTWLEPFIHRRRSRNVDEHFNATMVDREYPSNFLGGETVDGHHQTPSMYSELTSNDDDSIGEMDETSRDGTFPTLETYKDHYQSTLADAEETKPDLTSSDLQYTRSNHSTLTSDMPSMSSTLMTTESRSGENEVSTTSFPGNPPVMTSRKEETSSSSTLTSGIKLMKRKLNTHENASIPSSSDNGYLPKINSYTSVDRLPFTAKLKKKTDNDFSIDRRRMVTDSQSLASESTISNRFQSVDKMDETNLFLQLLKTKLDKLSAKSKLNCQNEMLQCVLKYELKLVDLATEPQSND</sequence>
<dbReference type="InterPro" id="IPR039353">
    <property type="entry name" value="TF_Adf1"/>
</dbReference>
<accession>A0A7M5U0M3</accession>
<evidence type="ECO:0000256" key="1">
    <source>
        <dbReference type="SAM" id="MobiDB-lite"/>
    </source>
</evidence>
<feature type="compositionally biased region" description="Polar residues" evidence="1">
    <location>
        <begin position="189"/>
        <end position="234"/>
    </location>
</feature>
<dbReference type="Pfam" id="PF10545">
    <property type="entry name" value="MADF_DNA_bdg"/>
    <property type="match status" value="1"/>
</dbReference>
<keyword evidence="4" id="KW-1185">Reference proteome</keyword>
<feature type="compositionally biased region" description="Acidic residues" evidence="1">
    <location>
        <begin position="148"/>
        <end position="158"/>
    </location>
</feature>
<organism evidence="3 4">
    <name type="scientific">Clytia hemisphaerica</name>
    <dbReference type="NCBI Taxonomy" id="252671"/>
    <lineage>
        <taxon>Eukaryota</taxon>
        <taxon>Metazoa</taxon>
        <taxon>Cnidaria</taxon>
        <taxon>Hydrozoa</taxon>
        <taxon>Hydroidolina</taxon>
        <taxon>Leptothecata</taxon>
        <taxon>Obeliida</taxon>
        <taxon>Clytiidae</taxon>
        <taxon>Clytia</taxon>
    </lineage>
</organism>
<dbReference type="GO" id="GO:0005667">
    <property type="term" value="C:transcription regulator complex"/>
    <property type="evidence" value="ECO:0007669"/>
    <property type="project" value="TreeGrafter"/>
</dbReference>
<dbReference type="GO" id="GO:0006357">
    <property type="term" value="P:regulation of transcription by RNA polymerase II"/>
    <property type="evidence" value="ECO:0007669"/>
    <property type="project" value="TreeGrafter"/>
</dbReference>
<dbReference type="AlphaFoldDB" id="A0A7M5U0M3"/>
<dbReference type="PANTHER" id="PTHR12243">
    <property type="entry name" value="MADF DOMAIN TRANSCRIPTION FACTOR"/>
    <property type="match status" value="1"/>
</dbReference>